<dbReference type="SUPFAM" id="SSF81901">
    <property type="entry name" value="HCP-like"/>
    <property type="match status" value="1"/>
</dbReference>
<dbReference type="GO" id="GO:0004674">
    <property type="term" value="F:protein serine/threonine kinase activity"/>
    <property type="evidence" value="ECO:0007669"/>
    <property type="project" value="TreeGrafter"/>
</dbReference>
<dbReference type="AlphaFoldDB" id="A0A915Z5K5"/>
<feature type="coiled-coil region" evidence="5">
    <location>
        <begin position="78"/>
        <end position="105"/>
    </location>
</feature>
<dbReference type="InterPro" id="IPR006597">
    <property type="entry name" value="Sel1-like"/>
</dbReference>
<dbReference type="InterPro" id="IPR011990">
    <property type="entry name" value="TPR-like_helical_dom_sf"/>
</dbReference>
<dbReference type="VEuPathDB" id="FungiDB:RhiirFUN_018945"/>
<evidence type="ECO:0000256" key="1">
    <source>
        <dbReference type="ARBA" id="ARBA00022679"/>
    </source>
</evidence>
<comment type="caution">
    <text evidence="7">The sequence shown here is derived from an EMBL/GenBank/DDBJ whole genome shotgun (WGS) entry which is preliminary data.</text>
</comment>
<protein>
    <recommendedName>
        <fullName evidence="6">Protein kinase domain-containing protein</fullName>
    </recommendedName>
</protein>
<feature type="domain" description="Protein kinase" evidence="6">
    <location>
        <begin position="267"/>
        <end position="561"/>
    </location>
</feature>
<dbReference type="InterPro" id="IPR051681">
    <property type="entry name" value="Ser/Thr_Kinases-Pseudokinases"/>
</dbReference>
<dbReference type="OrthoDB" id="1668230at2759"/>
<evidence type="ECO:0000256" key="4">
    <source>
        <dbReference type="ARBA" id="ARBA00022840"/>
    </source>
</evidence>
<dbReference type="InterPro" id="IPR036537">
    <property type="entry name" value="Adaptor_Cbl_N_dom_sf"/>
</dbReference>
<dbReference type="PANTHER" id="PTHR44329:SF288">
    <property type="entry name" value="MITOGEN-ACTIVATED PROTEIN KINASE KINASE KINASE 20"/>
    <property type="match status" value="1"/>
</dbReference>
<dbReference type="InterPro" id="IPR000719">
    <property type="entry name" value="Prot_kinase_dom"/>
</dbReference>
<organism evidence="7 8">
    <name type="scientific">Rhizophagus irregularis</name>
    <dbReference type="NCBI Taxonomy" id="588596"/>
    <lineage>
        <taxon>Eukaryota</taxon>
        <taxon>Fungi</taxon>
        <taxon>Fungi incertae sedis</taxon>
        <taxon>Mucoromycota</taxon>
        <taxon>Glomeromycotina</taxon>
        <taxon>Glomeromycetes</taxon>
        <taxon>Glomerales</taxon>
        <taxon>Glomeraceae</taxon>
        <taxon>Rhizophagus</taxon>
    </lineage>
</organism>
<dbReference type="Gene3D" id="1.25.40.10">
    <property type="entry name" value="Tetratricopeptide repeat domain"/>
    <property type="match status" value="1"/>
</dbReference>
<keyword evidence="1" id="KW-0808">Transferase</keyword>
<keyword evidence="2" id="KW-0547">Nucleotide-binding</keyword>
<dbReference type="InterPro" id="IPR008266">
    <property type="entry name" value="Tyr_kinase_AS"/>
</dbReference>
<dbReference type="InterPro" id="IPR011009">
    <property type="entry name" value="Kinase-like_dom_sf"/>
</dbReference>
<proteinExistence type="predicted"/>
<evidence type="ECO:0000259" key="6">
    <source>
        <dbReference type="PROSITE" id="PS50011"/>
    </source>
</evidence>
<evidence type="ECO:0000256" key="5">
    <source>
        <dbReference type="SAM" id="Coils"/>
    </source>
</evidence>
<accession>A0A915Z5K5</accession>
<evidence type="ECO:0000256" key="2">
    <source>
        <dbReference type="ARBA" id="ARBA00022741"/>
    </source>
</evidence>
<keyword evidence="5" id="KW-0175">Coiled coil</keyword>
<feature type="coiled-coil region" evidence="5">
    <location>
        <begin position="213"/>
        <end position="250"/>
    </location>
</feature>
<sequence>MSKSKRLDKAAEIIDKSAEVMTGMVDAFKSNIPNGTTQAIVTVAEAVAPFLPLAALVATLTKEIVEAYENVQYNKKTCSALVNRVEAAETSIKALMRQKEENLKNFRDQNYYKTFIRFTNCLKQIKKLFDDISQLPKFKKFVSSASIRERFEKSIKEFNSCSNDLNLAISIATQDQLNKDLIILHDDMIEMNKFLHKIEGGITDTVNNTETIVNKLEIQNNEIKIIVENIIEQNKRLTEMNERLDEDKKENKTIKFTSLNRVIDSIFLLNKQVNEQNSAIVVKAKEIKASELKDPLKYVPPRQGSRVKIQKKVYNALEVACKPISVDDIQKTQKHLAILEKLDACPYIIKFHGLSEISTEKVMVFEWAELGTLKNVYKNYKIDWEAKISIARDICRGLAFLQSVKILHHDIRCENVLINENIQPKLTNFKFAREFHANTTQIDDINALIHWLAPEKLSHISAEQDKKPKKADDCRYTIQCEIFSFGMLLWELAFQKIPYDGMSMLDVQKYVLKGKRETLNFGLSPHPIQREFGEIIKLAWQQDPSLRPGIQLLFNMLQESYEKNVLSNKGSPLIRPLKENTTEITTGDADLDSLCLSDSEDQNESVIQIVVPLIPVKEGLQAHKEGNHKKAWECFEANANVGDILAIYWQGYYYLEGKYVDKNKQKAMDLFRKAADAGNADAQLRYAFCLIDKENKNIDSSKFMKYLQLAADNNNATALYNLGDVYFSGKLGIKKDKEKGIHYLKQAALHKQAKAKEILDKYDTTGKIVLTNPGSIWQLKETTVKGIYQINPATSPNQFVQDNGKGQALTYNNNANAQQSQYFRIDTTPVLGGKEFTIQSALTSGFASTIVGSPFVLDSTVPQSWVLQH</sequence>
<evidence type="ECO:0000313" key="8">
    <source>
        <dbReference type="Proteomes" id="UP000684084"/>
    </source>
</evidence>
<keyword evidence="4" id="KW-0067">ATP-binding</keyword>
<evidence type="ECO:0000313" key="7">
    <source>
        <dbReference type="EMBL" id="CAB5361401.1"/>
    </source>
</evidence>
<dbReference type="PROSITE" id="PS00109">
    <property type="entry name" value="PROTEIN_KINASE_TYR"/>
    <property type="match status" value="1"/>
</dbReference>
<dbReference type="SMART" id="SM00671">
    <property type="entry name" value="SEL1"/>
    <property type="match status" value="3"/>
</dbReference>
<dbReference type="PROSITE" id="PS50011">
    <property type="entry name" value="PROTEIN_KINASE_DOM"/>
    <property type="match status" value="1"/>
</dbReference>
<dbReference type="GO" id="GO:0005524">
    <property type="term" value="F:ATP binding"/>
    <property type="evidence" value="ECO:0007669"/>
    <property type="project" value="UniProtKB-KW"/>
</dbReference>
<dbReference type="SMR" id="A0A915Z5K5"/>
<dbReference type="CDD" id="cd21037">
    <property type="entry name" value="MLKL_NTD"/>
    <property type="match status" value="1"/>
</dbReference>
<gene>
    <name evidence="7" type="ORF">CHRIB12_LOCUS8684</name>
</gene>
<dbReference type="Proteomes" id="UP000684084">
    <property type="component" value="Unassembled WGS sequence"/>
</dbReference>
<dbReference type="Pfam" id="PF07714">
    <property type="entry name" value="PK_Tyr_Ser-Thr"/>
    <property type="match status" value="1"/>
</dbReference>
<dbReference type="SUPFAM" id="SSF56112">
    <property type="entry name" value="Protein kinase-like (PK-like)"/>
    <property type="match status" value="1"/>
</dbReference>
<dbReference type="InterPro" id="IPR054000">
    <property type="entry name" value="MLKL_N"/>
</dbReference>
<dbReference type="Pfam" id="PF08238">
    <property type="entry name" value="Sel1"/>
    <property type="match status" value="2"/>
</dbReference>
<dbReference type="Gene3D" id="1.20.930.20">
    <property type="entry name" value="Adaptor protein Cbl, N-terminal domain"/>
    <property type="match status" value="1"/>
</dbReference>
<dbReference type="Gene3D" id="1.10.510.10">
    <property type="entry name" value="Transferase(Phosphotransferase) domain 1"/>
    <property type="match status" value="1"/>
</dbReference>
<reference evidence="7" key="1">
    <citation type="submission" date="2020-05" db="EMBL/GenBank/DDBJ databases">
        <authorList>
            <person name="Rincon C."/>
            <person name="Sanders R I."/>
            <person name="Robbins C."/>
            <person name="Chaturvedi A."/>
        </authorList>
    </citation>
    <scope>NUCLEOTIDE SEQUENCE</scope>
    <source>
        <strain evidence="7">CHB12</strain>
    </source>
</reference>
<dbReference type="InterPro" id="IPR001245">
    <property type="entry name" value="Ser-Thr/Tyr_kinase_cat_dom"/>
</dbReference>
<dbReference type="Pfam" id="PF22215">
    <property type="entry name" value="MLKL_N"/>
    <property type="match status" value="1"/>
</dbReference>
<dbReference type="InterPro" id="IPR059179">
    <property type="entry name" value="MLKL-like_MCAfunc"/>
</dbReference>
<dbReference type="GO" id="GO:0007166">
    <property type="term" value="P:cell surface receptor signaling pathway"/>
    <property type="evidence" value="ECO:0007669"/>
    <property type="project" value="InterPro"/>
</dbReference>
<keyword evidence="3" id="KW-0418">Kinase</keyword>
<name>A0A915Z5K5_9GLOM</name>
<dbReference type="PANTHER" id="PTHR44329">
    <property type="entry name" value="SERINE/THREONINE-PROTEIN KINASE TNNI3K-RELATED"/>
    <property type="match status" value="1"/>
</dbReference>
<dbReference type="EMBL" id="CAGKOT010000016">
    <property type="protein sequence ID" value="CAB5361401.1"/>
    <property type="molecule type" value="Genomic_DNA"/>
</dbReference>
<evidence type="ECO:0000256" key="3">
    <source>
        <dbReference type="ARBA" id="ARBA00022777"/>
    </source>
</evidence>